<dbReference type="Proteomes" id="UP001143463">
    <property type="component" value="Unassembled WGS sequence"/>
</dbReference>
<name>A0A9W6L0F3_9PSEU</name>
<proteinExistence type="predicted"/>
<dbReference type="AlphaFoldDB" id="A0A9W6L0F3"/>
<dbReference type="RefSeq" id="WP_037041121.1">
    <property type="nucleotide sequence ID" value="NZ_BAAAUZ010000002.1"/>
</dbReference>
<reference evidence="1" key="2">
    <citation type="submission" date="2023-01" db="EMBL/GenBank/DDBJ databases">
        <authorList>
            <person name="Sun Q."/>
            <person name="Evtushenko L."/>
        </authorList>
    </citation>
    <scope>NUCLEOTIDE SEQUENCE</scope>
    <source>
        <strain evidence="1">VKM Ac-1069</strain>
    </source>
</reference>
<dbReference type="Pfam" id="PF20060">
    <property type="entry name" value="DUF6459"/>
    <property type="match status" value="1"/>
</dbReference>
<dbReference type="InterPro" id="IPR045596">
    <property type="entry name" value="DUF6459"/>
</dbReference>
<organism evidence="1 2">
    <name type="scientific">Pseudonocardia halophobica</name>
    <dbReference type="NCBI Taxonomy" id="29401"/>
    <lineage>
        <taxon>Bacteria</taxon>
        <taxon>Bacillati</taxon>
        <taxon>Actinomycetota</taxon>
        <taxon>Actinomycetes</taxon>
        <taxon>Pseudonocardiales</taxon>
        <taxon>Pseudonocardiaceae</taxon>
        <taxon>Pseudonocardia</taxon>
    </lineage>
</organism>
<keyword evidence="2" id="KW-1185">Reference proteome</keyword>
<evidence type="ECO:0000313" key="1">
    <source>
        <dbReference type="EMBL" id="GLL10657.1"/>
    </source>
</evidence>
<comment type="caution">
    <text evidence="1">The sequence shown here is derived from an EMBL/GenBank/DDBJ whole genome shotgun (WGS) entry which is preliminary data.</text>
</comment>
<gene>
    <name evidence="1" type="ORF">GCM10017577_17970</name>
</gene>
<evidence type="ECO:0000313" key="2">
    <source>
        <dbReference type="Proteomes" id="UP001143463"/>
    </source>
</evidence>
<sequence>MSTALDQHEEHTQDLLRRALGLPVRRPYIWDGQDLHAPCVTCGHQSLPEHTRPIPQGTPVVDFVPDLAALRTAAVTTAMVVEVIDRRRPRRHIRDQVTPEVLRYIEALPTDGHGMRGGARLLRLHARQPHRGAVEVAATIRLAGRLRAVAASFGRSWDGQWQCESARVL</sequence>
<protein>
    <submittedName>
        <fullName evidence="1">Uncharacterized protein</fullName>
    </submittedName>
</protein>
<reference evidence="1" key="1">
    <citation type="journal article" date="2014" name="Int. J. Syst. Evol. Microbiol.">
        <title>Complete genome sequence of Corynebacterium casei LMG S-19264T (=DSM 44701T), isolated from a smear-ripened cheese.</title>
        <authorList>
            <consortium name="US DOE Joint Genome Institute (JGI-PGF)"/>
            <person name="Walter F."/>
            <person name="Albersmeier A."/>
            <person name="Kalinowski J."/>
            <person name="Ruckert C."/>
        </authorList>
    </citation>
    <scope>NUCLEOTIDE SEQUENCE</scope>
    <source>
        <strain evidence="1">VKM Ac-1069</strain>
    </source>
</reference>
<dbReference type="EMBL" id="BSFQ01000005">
    <property type="protein sequence ID" value="GLL10657.1"/>
    <property type="molecule type" value="Genomic_DNA"/>
</dbReference>
<accession>A0A9W6L0F3</accession>